<keyword evidence="1 3" id="KW-0820">tRNA-binding</keyword>
<dbReference type="Proteomes" id="UP001633002">
    <property type="component" value="Unassembled WGS sequence"/>
</dbReference>
<reference evidence="5 6" key="1">
    <citation type="submission" date="2024-09" db="EMBL/GenBank/DDBJ databases">
        <title>Chromosome-scale assembly of Riccia sorocarpa.</title>
        <authorList>
            <person name="Paukszto L."/>
        </authorList>
    </citation>
    <scope>NUCLEOTIDE SEQUENCE [LARGE SCALE GENOMIC DNA]</scope>
    <source>
        <strain evidence="5">LP-2024</strain>
        <tissue evidence="5">Aerial parts of the thallus</tissue>
    </source>
</reference>
<dbReference type="PANTHER" id="PTHR11586">
    <property type="entry name" value="TRNA-AMINOACYLATION COFACTOR ARC1 FAMILY MEMBER"/>
    <property type="match status" value="1"/>
</dbReference>
<dbReference type="PROSITE" id="PS50886">
    <property type="entry name" value="TRBD"/>
    <property type="match status" value="1"/>
</dbReference>
<dbReference type="PANTHER" id="PTHR11586:SF47">
    <property type="entry name" value="NUCLEIC ACID-BINDING, OB-FOLD-LIKE PROTEIN"/>
    <property type="match status" value="1"/>
</dbReference>
<feature type="domain" description="TRNA-binding" evidence="4">
    <location>
        <begin position="1"/>
        <end position="78"/>
    </location>
</feature>
<dbReference type="GO" id="GO:0000049">
    <property type="term" value="F:tRNA binding"/>
    <property type="evidence" value="ECO:0007669"/>
    <property type="project" value="UniProtKB-UniRule"/>
</dbReference>
<evidence type="ECO:0000259" key="4">
    <source>
        <dbReference type="PROSITE" id="PS50886"/>
    </source>
</evidence>
<evidence type="ECO:0000313" key="5">
    <source>
        <dbReference type="EMBL" id="KAL3685970.1"/>
    </source>
</evidence>
<dbReference type="AlphaFoldDB" id="A0ABD3H6R2"/>
<accession>A0ABD3H6R2</accession>
<evidence type="ECO:0000256" key="1">
    <source>
        <dbReference type="ARBA" id="ARBA00022555"/>
    </source>
</evidence>
<comment type="caution">
    <text evidence="5">The sequence shown here is derived from an EMBL/GenBank/DDBJ whole genome shotgun (WGS) entry which is preliminary data.</text>
</comment>
<gene>
    <name evidence="5" type="ORF">R1sor_003992</name>
</gene>
<sequence length="115" mass="12704">MCLSAARAVFLVNWPVNPRRCTADGDKGRNVLLLANLKPRNMRGIKSNEMLLAASNPEHTIVQLLMPPDEAVPGERVWFGTEADQSEQAPAATPNQMSVTFRLSWEPSVKYNVGI</sequence>
<evidence type="ECO:0000256" key="3">
    <source>
        <dbReference type="PROSITE-ProRule" id="PRU00209"/>
    </source>
</evidence>
<evidence type="ECO:0000256" key="2">
    <source>
        <dbReference type="ARBA" id="ARBA00022884"/>
    </source>
</evidence>
<dbReference type="InterPro" id="IPR002547">
    <property type="entry name" value="tRNA-bd_dom"/>
</dbReference>
<protein>
    <recommendedName>
        <fullName evidence="4">tRNA-binding domain-containing protein</fullName>
    </recommendedName>
</protein>
<dbReference type="SUPFAM" id="SSF50249">
    <property type="entry name" value="Nucleic acid-binding proteins"/>
    <property type="match status" value="1"/>
</dbReference>
<dbReference type="Gene3D" id="2.40.50.140">
    <property type="entry name" value="Nucleic acid-binding proteins"/>
    <property type="match status" value="1"/>
</dbReference>
<dbReference type="Pfam" id="PF01588">
    <property type="entry name" value="tRNA_bind"/>
    <property type="match status" value="1"/>
</dbReference>
<evidence type="ECO:0000313" key="6">
    <source>
        <dbReference type="Proteomes" id="UP001633002"/>
    </source>
</evidence>
<dbReference type="EMBL" id="JBJQOH010000006">
    <property type="protein sequence ID" value="KAL3685970.1"/>
    <property type="molecule type" value="Genomic_DNA"/>
</dbReference>
<organism evidence="5 6">
    <name type="scientific">Riccia sorocarpa</name>
    <dbReference type="NCBI Taxonomy" id="122646"/>
    <lineage>
        <taxon>Eukaryota</taxon>
        <taxon>Viridiplantae</taxon>
        <taxon>Streptophyta</taxon>
        <taxon>Embryophyta</taxon>
        <taxon>Marchantiophyta</taxon>
        <taxon>Marchantiopsida</taxon>
        <taxon>Marchantiidae</taxon>
        <taxon>Marchantiales</taxon>
        <taxon>Ricciaceae</taxon>
        <taxon>Riccia</taxon>
    </lineage>
</organism>
<keyword evidence="2 3" id="KW-0694">RNA-binding</keyword>
<proteinExistence type="predicted"/>
<dbReference type="InterPro" id="IPR012340">
    <property type="entry name" value="NA-bd_OB-fold"/>
</dbReference>
<name>A0ABD3H6R2_9MARC</name>
<keyword evidence="6" id="KW-1185">Reference proteome</keyword>
<dbReference type="InterPro" id="IPR051270">
    <property type="entry name" value="Tyrosine-tRNA_ligase_regulator"/>
</dbReference>